<protein>
    <submittedName>
        <fullName evidence="2">Uncharacterized protein</fullName>
    </submittedName>
</protein>
<reference evidence="2 3" key="1">
    <citation type="journal article" date="2020" name="ISME J.">
        <title>Uncovering the hidden diversity of litter-decomposition mechanisms in mushroom-forming fungi.</title>
        <authorList>
            <person name="Floudas D."/>
            <person name="Bentzer J."/>
            <person name="Ahren D."/>
            <person name="Johansson T."/>
            <person name="Persson P."/>
            <person name="Tunlid A."/>
        </authorList>
    </citation>
    <scope>NUCLEOTIDE SEQUENCE [LARGE SCALE GENOMIC DNA]</scope>
    <source>
        <strain evidence="2 3">CBS 661.87</strain>
    </source>
</reference>
<dbReference type="OrthoDB" id="3211926at2759"/>
<proteinExistence type="predicted"/>
<evidence type="ECO:0000313" key="3">
    <source>
        <dbReference type="Proteomes" id="UP000565441"/>
    </source>
</evidence>
<feature type="region of interest" description="Disordered" evidence="1">
    <location>
        <begin position="1"/>
        <end position="142"/>
    </location>
</feature>
<gene>
    <name evidence="2" type="ORF">D9615_000577</name>
</gene>
<dbReference type="EMBL" id="JAACJP010000001">
    <property type="protein sequence ID" value="KAF5387630.1"/>
    <property type="molecule type" value="Genomic_DNA"/>
</dbReference>
<keyword evidence="3" id="KW-1185">Reference proteome</keyword>
<sequence>MPRPGPLQDLPLDHFLPTNPNLPSTSRKRPLSPGGLSFASPAKRRILNEQAICKSPLSGRGTPARFSRVLTGPSSPARKLDFGSPKLTRREATPPRAFRAFSEDQEMDDYFSHPSSSSSVPPPSSNSSIIPRETPPPLDPQSIHYPGFRVYFDTHIILTPVEEALAQPSTPGGEKEREALKENIVPRRRPRKVVTVPDMDLKAQLFSPHAKEIINKAKSTTPRKAARTDDRSDQLGSPTPRRFMTGLIREETSSTPRLTETGRKDMRRLLQDEADDEECA</sequence>
<name>A0A8H5HR12_9AGAR</name>
<accession>A0A8H5HR12</accession>
<comment type="caution">
    <text evidence="2">The sequence shown here is derived from an EMBL/GenBank/DDBJ whole genome shotgun (WGS) entry which is preliminary data.</text>
</comment>
<dbReference type="Proteomes" id="UP000565441">
    <property type="component" value="Unassembled WGS sequence"/>
</dbReference>
<dbReference type="AlphaFoldDB" id="A0A8H5HR12"/>
<organism evidence="2 3">
    <name type="scientific">Tricholomella constricta</name>
    <dbReference type="NCBI Taxonomy" id="117010"/>
    <lineage>
        <taxon>Eukaryota</taxon>
        <taxon>Fungi</taxon>
        <taxon>Dikarya</taxon>
        <taxon>Basidiomycota</taxon>
        <taxon>Agaricomycotina</taxon>
        <taxon>Agaricomycetes</taxon>
        <taxon>Agaricomycetidae</taxon>
        <taxon>Agaricales</taxon>
        <taxon>Tricholomatineae</taxon>
        <taxon>Lyophyllaceae</taxon>
        <taxon>Tricholomella</taxon>
    </lineage>
</organism>
<evidence type="ECO:0000256" key="1">
    <source>
        <dbReference type="SAM" id="MobiDB-lite"/>
    </source>
</evidence>
<feature type="region of interest" description="Disordered" evidence="1">
    <location>
        <begin position="214"/>
        <end position="280"/>
    </location>
</feature>
<evidence type="ECO:0000313" key="2">
    <source>
        <dbReference type="EMBL" id="KAF5387630.1"/>
    </source>
</evidence>
<feature type="compositionally biased region" description="Basic and acidic residues" evidence="1">
    <location>
        <begin position="260"/>
        <end position="271"/>
    </location>
</feature>